<proteinExistence type="predicted"/>
<evidence type="ECO:0000313" key="2">
    <source>
        <dbReference type="EMBL" id="SFW47954.1"/>
    </source>
</evidence>
<dbReference type="InterPro" id="IPR016920">
    <property type="entry name" value="UCP029477"/>
</dbReference>
<reference evidence="3" key="1">
    <citation type="submission" date="2016-11" db="EMBL/GenBank/DDBJ databases">
        <authorList>
            <person name="Varghese N."/>
            <person name="Submissions S."/>
        </authorList>
    </citation>
    <scope>NUCLEOTIDE SEQUENCE [LARGE SCALE GENOMIC DNA]</scope>
    <source>
        <strain evidence="3">DSM 24786</strain>
    </source>
</reference>
<sequence>MIRDIMKYSEKISNRLNNLLEKTYDAEKGYKLGAEKVENPSIKRFLENKIEQRYNFGHQLKSEILAYGELPEKGGSLKGDLHRTWMNLTATLSSNEDETILNEVERGEKSFVEEYDEILKDKDMVLAPSTENLLIAQRNSVQSSLNTAKVYQEMVS</sequence>
<keyword evidence="3" id="KW-1185">Reference proteome</keyword>
<dbReference type="STRING" id="76595.SAMN05660313_01942"/>
<feature type="domain" description="DUF2383" evidence="1">
    <location>
        <begin position="12"/>
        <end position="121"/>
    </location>
</feature>
<gene>
    <name evidence="2" type="ORF">SAMN05660313_01942</name>
</gene>
<dbReference type="Gene3D" id="1.20.1260.10">
    <property type="match status" value="1"/>
</dbReference>
<dbReference type="Pfam" id="PF09537">
    <property type="entry name" value="DUF2383"/>
    <property type="match status" value="1"/>
</dbReference>
<name>A0A1K1PJH9_9FLAO</name>
<dbReference type="EMBL" id="FPIY01000002">
    <property type="protein sequence ID" value="SFW47954.1"/>
    <property type="molecule type" value="Genomic_DNA"/>
</dbReference>
<evidence type="ECO:0000313" key="3">
    <source>
        <dbReference type="Proteomes" id="UP000183257"/>
    </source>
</evidence>
<dbReference type="OrthoDB" id="282393at2"/>
<organism evidence="2 3">
    <name type="scientific">Cellulophaga fucicola</name>
    <dbReference type="NCBI Taxonomy" id="76595"/>
    <lineage>
        <taxon>Bacteria</taxon>
        <taxon>Pseudomonadati</taxon>
        <taxon>Bacteroidota</taxon>
        <taxon>Flavobacteriia</taxon>
        <taxon>Flavobacteriales</taxon>
        <taxon>Flavobacteriaceae</taxon>
        <taxon>Cellulophaga</taxon>
    </lineage>
</organism>
<dbReference type="InterPro" id="IPR019052">
    <property type="entry name" value="DUF2383"/>
</dbReference>
<accession>A0A1K1PJH9</accession>
<protein>
    <recommendedName>
        <fullName evidence="1">DUF2383 domain-containing protein</fullName>
    </recommendedName>
</protein>
<dbReference type="Proteomes" id="UP000183257">
    <property type="component" value="Unassembled WGS sequence"/>
</dbReference>
<dbReference type="AlphaFoldDB" id="A0A1K1PJH9"/>
<evidence type="ECO:0000259" key="1">
    <source>
        <dbReference type="Pfam" id="PF09537"/>
    </source>
</evidence>
<dbReference type="InterPro" id="IPR011971">
    <property type="entry name" value="CHP02284"/>
</dbReference>
<dbReference type="PIRSF" id="PIRSF029477">
    <property type="entry name" value="UCP029477"/>
    <property type="match status" value="1"/>
</dbReference>
<dbReference type="NCBIfam" id="TIGR02284">
    <property type="entry name" value="PA2169 family four-helix-bundle protein"/>
    <property type="match status" value="1"/>
</dbReference>
<dbReference type="InterPro" id="IPR012347">
    <property type="entry name" value="Ferritin-like"/>
</dbReference>